<accession>A0A2H4VEU7</accession>
<keyword evidence="1" id="KW-0472">Membrane</keyword>
<dbReference type="Proteomes" id="UP000232806">
    <property type="component" value="Chromosome"/>
</dbReference>
<feature type="transmembrane region" description="Helical" evidence="1">
    <location>
        <begin position="172"/>
        <end position="190"/>
    </location>
</feature>
<dbReference type="EMBL" id="JABBYL010000025">
    <property type="protein sequence ID" value="NMO09599.1"/>
    <property type="molecule type" value="Genomic_DNA"/>
</dbReference>
<feature type="transmembrane region" description="Helical" evidence="1">
    <location>
        <begin position="226"/>
        <end position="247"/>
    </location>
</feature>
<keyword evidence="1" id="KW-1133">Transmembrane helix</keyword>
<sequence>MTYLLCHECGGYYKLQEGESPDDFACCQCGGELFPASLNEILFQKTSLKCPGCGEVSDGKTFCPYCGTILDTHESSRYNEHFHFHVVEAKTSKNIYAGRKVKTTDPEDWFLRDRLRIDTDGNYFRQELHSMFDRHGEKGSGLNHLWEFGFLIQDLLSGSENRVTRFLKLKSPVELGLLIYLGSCLVFYYFEGDVAFQISIIFMLIASTITSFMLNKKDYSDIFIDINLLAGLSIFAVILLIFLFIRYSIFQSLPPETPGSGLSNTRLILILLLTVIVANIGGLTGVFIRKKIL</sequence>
<dbReference type="Proteomes" id="UP000591058">
    <property type="component" value="Unassembled WGS sequence"/>
</dbReference>
<reference evidence="3 5" key="2">
    <citation type="submission" date="2020-04" db="EMBL/GenBank/DDBJ databases">
        <title>Draft genome of Methanobacterium subterraneum isolated from animal feces.</title>
        <authorList>
            <person name="Ouboter H.T."/>
            <person name="Berger S."/>
            <person name="Gungor E."/>
            <person name="Jetten M.S.M."/>
            <person name="Welte C.U."/>
        </authorList>
    </citation>
    <scope>NUCLEOTIDE SEQUENCE [LARGE SCALE GENOMIC DNA]</scope>
    <source>
        <strain evidence="3">HO_2020</strain>
    </source>
</reference>
<evidence type="ECO:0000313" key="4">
    <source>
        <dbReference type="Proteomes" id="UP000232806"/>
    </source>
</evidence>
<evidence type="ECO:0000313" key="2">
    <source>
        <dbReference type="EMBL" id="AUB56614.1"/>
    </source>
</evidence>
<evidence type="ECO:0000256" key="1">
    <source>
        <dbReference type="SAM" id="Phobius"/>
    </source>
</evidence>
<name>A0A2H4VEU7_9EURY</name>
<gene>
    <name evidence="2" type="ORF">BK007_11755</name>
    <name evidence="3" type="ORF">HG719_07105</name>
</gene>
<keyword evidence="1" id="KW-0812">Transmembrane</keyword>
<dbReference type="GeneID" id="35124205"/>
<dbReference type="AlphaFoldDB" id="A0A2H4VEU7"/>
<protein>
    <submittedName>
        <fullName evidence="3">Zinc ribbon domain-containing protein</fullName>
    </submittedName>
</protein>
<dbReference type="RefSeq" id="WP_100906596.1">
    <property type="nucleotide sequence ID" value="NZ_JABBYL010000025.1"/>
</dbReference>
<proteinExistence type="predicted"/>
<organism evidence="2 4">
    <name type="scientific">Methanobacterium subterraneum</name>
    <dbReference type="NCBI Taxonomy" id="59277"/>
    <lineage>
        <taxon>Archaea</taxon>
        <taxon>Methanobacteriati</taxon>
        <taxon>Methanobacteriota</taxon>
        <taxon>Methanomada group</taxon>
        <taxon>Methanobacteria</taxon>
        <taxon>Methanobacteriales</taxon>
        <taxon>Methanobacteriaceae</taxon>
        <taxon>Methanobacterium</taxon>
    </lineage>
</organism>
<evidence type="ECO:0000313" key="3">
    <source>
        <dbReference type="EMBL" id="NMO09599.1"/>
    </source>
</evidence>
<evidence type="ECO:0000313" key="5">
    <source>
        <dbReference type="Proteomes" id="UP000591058"/>
    </source>
</evidence>
<feature type="transmembrane region" description="Helical" evidence="1">
    <location>
        <begin position="196"/>
        <end position="214"/>
    </location>
</feature>
<dbReference type="EMBL" id="CP017766">
    <property type="protein sequence ID" value="AUB56614.1"/>
    <property type="molecule type" value="Genomic_DNA"/>
</dbReference>
<feature type="transmembrane region" description="Helical" evidence="1">
    <location>
        <begin position="267"/>
        <end position="288"/>
    </location>
</feature>
<reference evidence="2 4" key="1">
    <citation type="submission" date="2016-10" db="EMBL/GenBank/DDBJ databases">
        <title>Comparative genomics between deep and shallow subseafloor isolates.</title>
        <authorList>
            <person name="Ishii S."/>
            <person name="Miller J.R."/>
            <person name="Sutton G."/>
            <person name="Suzuki S."/>
            <person name="Methe B."/>
            <person name="Inagaki F."/>
            <person name="Imachi H."/>
        </authorList>
    </citation>
    <scope>NUCLEOTIDE SEQUENCE [LARGE SCALE GENOMIC DNA]</scope>
    <source>
        <strain evidence="2 4">MO-MB1</strain>
    </source>
</reference>